<comment type="caution">
    <text evidence="5">The sequence shown here is derived from an EMBL/GenBank/DDBJ whole genome shotgun (WGS) entry which is preliminary data.</text>
</comment>
<name>A0A176RWW1_9GAMM</name>
<dbReference type="Pfam" id="PF13632">
    <property type="entry name" value="Glyco_trans_2_3"/>
    <property type="match status" value="1"/>
</dbReference>
<accession>A0A176RWW1</accession>
<dbReference type="GO" id="GO:0016757">
    <property type="term" value="F:glycosyltransferase activity"/>
    <property type="evidence" value="ECO:0007669"/>
    <property type="project" value="UniProtKB-KW"/>
</dbReference>
<reference evidence="5 6" key="1">
    <citation type="submission" date="2016-05" db="EMBL/GenBank/DDBJ databases">
        <title>Single-cell genome of chain-forming Candidatus Thiomargarita nelsonii and comparison to other large sulfur-oxidizing bacteria.</title>
        <authorList>
            <person name="Winkel M."/>
            <person name="Salman V."/>
            <person name="Woyke T."/>
            <person name="Schulz-Vogt H."/>
            <person name="Richter M."/>
            <person name="Flood B."/>
            <person name="Bailey J."/>
            <person name="Amann R."/>
            <person name="Mussmann M."/>
        </authorList>
    </citation>
    <scope>NUCLEOTIDE SEQUENCE [LARGE SCALE GENOMIC DNA]</scope>
    <source>
        <strain evidence="5 6">THI036</strain>
    </source>
</reference>
<proteinExistence type="inferred from homology"/>
<dbReference type="PANTHER" id="PTHR43179:SF12">
    <property type="entry name" value="GALACTOFURANOSYLTRANSFERASE GLFT2"/>
    <property type="match status" value="1"/>
</dbReference>
<dbReference type="PANTHER" id="PTHR43179">
    <property type="entry name" value="RHAMNOSYLTRANSFERASE WBBL"/>
    <property type="match status" value="1"/>
</dbReference>
<dbReference type="InterPro" id="IPR029044">
    <property type="entry name" value="Nucleotide-diphossugar_trans"/>
</dbReference>
<keyword evidence="2" id="KW-0328">Glycosyltransferase</keyword>
<evidence type="ECO:0000256" key="1">
    <source>
        <dbReference type="ARBA" id="ARBA00006739"/>
    </source>
</evidence>
<dbReference type="AlphaFoldDB" id="A0A176RWW1"/>
<dbReference type="SUPFAM" id="SSF53448">
    <property type="entry name" value="Nucleotide-diphospho-sugar transferases"/>
    <property type="match status" value="1"/>
</dbReference>
<evidence type="ECO:0000259" key="4">
    <source>
        <dbReference type="Pfam" id="PF13632"/>
    </source>
</evidence>
<keyword evidence="3 5" id="KW-0808">Transferase</keyword>
<gene>
    <name evidence="5" type="ORF">THIOM_004140</name>
</gene>
<dbReference type="InterPro" id="IPR001173">
    <property type="entry name" value="Glyco_trans_2-like"/>
</dbReference>
<evidence type="ECO:0000313" key="6">
    <source>
        <dbReference type="Proteomes" id="UP000076962"/>
    </source>
</evidence>
<keyword evidence="6" id="KW-1185">Reference proteome</keyword>
<dbReference type="Proteomes" id="UP000076962">
    <property type="component" value="Unassembled WGS sequence"/>
</dbReference>
<comment type="similarity">
    <text evidence="1">Belongs to the glycosyltransferase 2 family.</text>
</comment>
<evidence type="ECO:0000256" key="3">
    <source>
        <dbReference type="ARBA" id="ARBA00022679"/>
    </source>
</evidence>
<evidence type="ECO:0000313" key="5">
    <source>
        <dbReference type="EMBL" id="OAD20178.1"/>
    </source>
</evidence>
<feature type="domain" description="Glycosyltransferase 2-like" evidence="4">
    <location>
        <begin position="103"/>
        <end position="275"/>
    </location>
</feature>
<dbReference type="Gene3D" id="3.90.550.10">
    <property type="entry name" value="Spore Coat Polysaccharide Biosynthesis Protein SpsA, Chain A"/>
    <property type="match status" value="1"/>
</dbReference>
<evidence type="ECO:0000256" key="2">
    <source>
        <dbReference type="ARBA" id="ARBA00022676"/>
    </source>
</evidence>
<dbReference type="EMBL" id="LUTY01002527">
    <property type="protein sequence ID" value="OAD20178.1"/>
    <property type="molecule type" value="Genomic_DNA"/>
</dbReference>
<sequence length="328" mass="38766">MVFSIVSGSKYMNLESSKYPSTCIAILNWNGIKHLKHLLPTVLKATSNYWDSCPIIVLDNQSTEPDQSWLATHYPEIEMVIAPENDYLFSYNWLLGSRKEEVVILLNNDLRVDENFIVPLLRHFSETSVFAVSARAYDWNGVKITSGPSLFQQHRGWFHCGFDTSRQYACYTLFACGGYMAVDRKKFLELGGFDRLFFPAYGEDLDLGYRAWCRQWKSIYEPASIVYHRERGSWDANGDKRSSRLILQAQFLFQWRNLRQWNFQLKHKLYLPWLWFRQWLRGNKIWLEVYDDAKNIWKKQKNQALKNTHSQIDLNFLKKMVGEPISRE</sequence>
<organism evidence="5 6">
    <name type="scientific">Candidatus Thiomargarita nelsonii</name>
    <dbReference type="NCBI Taxonomy" id="1003181"/>
    <lineage>
        <taxon>Bacteria</taxon>
        <taxon>Pseudomonadati</taxon>
        <taxon>Pseudomonadota</taxon>
        <taxon>Gammaproteobacteria</taxon>
        <taxon>Thiotrichales</taxon>
        <taxon>Thiotrichaceae</taxon>
        <taxon>Thiomargarita</taxon>
    </lineage>
</organism>
<protein>
    <submittedName>
        <fullName evidence="5">Family 2 glycosyl transferase</fullName>
    </submittedName>
</protein>